<dbReference type="EMBL" id="GL450747">
    <property type="protein sequence ID" value="EFN80541.1"/>
    <property type="molecule type" value="Genomic_DNA"/>
</dbReference>
<keyword evidence="2" id="KW-1185">Reference proteome</keyword>
<dbReference type="InParanoid" id="E2BUU0"/>
<accession>E2BUU0</accession>
<evidence type="ECO:0000313" key="1">
    <source>
        <dbReference type="EMBL" id="EFN80541.1"/>
    </source>
</evidence>
<dbReference type="AlphaFoldDB" id="E2BUU0"/>
<protein>
    <submittedName>
        <fullName evidence="1">Uncharacterized protein</fullName>
    </submittedName>
</protein>
<organism evidence="2">
    <name type="scientific">Harpegnathos saltator</name>
    <name type="common">Jerdon's jumping ant</name>
    <dbReference type="NCBI Taxonomy" id="610380"/>
    <lineage>
        <taxon>Eukaryota</taxon>
        <taxon>Metazoa</taxon>
        <taxon>Ecdysozoa</taxon>
        <taxon>Arthropoda</taxon>
        <taxon>Hexapoda</taxon>
        <taxon>Insecta</taxon>
        <taxon>Pterygota</taxon>
        <taxon>Neoptera</taxon>
        <taxon>Endopterygota</taxon>
        <taxon>Hymenoptera</taxon>
        <taxon>Apocrita</taxon>
        <taxon>Aculeata</taxon>
        <taxon>Formicoidea</taxon>
        <taxon>Formicidae</taxon>
        <taxon>Ponerinae</taxon>
        <taxon>Ponerini</taxon>
        <taxon>Harpegnathos</taxon>
    </lineage>
</organism>
<sequence>MLSASLPDGWLGNEAMKEEAGLQAIADGPQGPDPRIVVTREVNGKRSNGPGPGPEPGPGPGTFYGLHNSCLFREEDQRPPARCVMPLLQSGYDGTTAYDLTWPLEDSMLGWPVGNLSEPYCMLRGLGSLTSVRKHCMDICTSDRVYYLQLSKAHEPWRKSRSIQLVFKKGLQTYNIHYTE</sequence>
<evidence type="ECO:0000313" key="2">
    <source>
        <dbReference type="Proteomes" id="UP000008237"/>
    </source>
</evidence>
<reference evidence="1 2" key="1">
    <citation type="journal article" date="2010" name="Science">
        <title>Genomic comparison of the ants Camponotus floridanus and Harpegnathos saltator.</title>
        <authorList>
            <person name="Bonasio R."/>
            <person name="Zhang G."/>
            <person name="Ye C."/>
            <person name="Mutti N.S."/>
            <person name="Fang X."/>
            <person name="Qin N."/>
            <person name="Donahue G."/>
            <person name="Yang P."/>
            <person name="Li Q."/>
            <person name="Li C."/>
            <person name="Zhang P."/>
            <person name="Huang Z."/>
            <person name="Berger S.L."/>
            <person name="Reinberg D."/>
            <person name="Wang J."/>
            <person name="Liebig J."/>
        </authorList>
    </citation>
    <scope>NUCLEOTIDE SEQUENCE [LARGE SCALE GENOMIC DNA]</scope>
    <source>
        <strain evidence="1 2">R22 G/1</strain>
    </source>
</reference>
<dbReference type="Proteomes" id="UP000008237">
    <property type="component" value="Unassembled WGS sequence"/>
</dbReference>
<gene>
    <name evidence="1" type="ORF">EAI_03235</name>
</gene>
<proteinExistence type="predicted"/>
<name>E2BUU0_HARSA</name>